<reference evidence="2 3" key="1">
    <citation type="submission" date="2017-06" db="EMBL/GenBank/DDBJ databases">
        <authorList>
            <person name="Kim H.J."/>
            <person name="Triplett B.A."/>
        </authorList>
    </citation>
    <scope>NUCLEOTIDE SEQUENCE [LARGE SCALE GENOMIC DNA]</scope>
    <source>
        <strain evidence="2 3">DSM 44272</strain>
    </source>
</reference>
<protein>
    <submittedName>
        <fullName evidence="2">Uncharacterized protein</fullName>
    </submittedName>
</protein>
<evidence type="ECO:0000313" key="2">
    <source>
        <dbReference type="EMBL" id="SNR62235.1"/>
    </source>
</evidence>
<dbReference type="AlphaFoldDB" id="A0A238XTC7"/>
<evidence type="ECO:0000313" key="3">
    <source>
        <dbReference type="Proteomes" id="UP000198403"/>
    </source>
</evidence>
<evidence type="ECO:0000256" key="1">
    <source>
        <dbReference type="SAM" id="MobiDB-lite"/>
    </source>
</evidence>
<gene>
    <name evidence="2" type="ORF">SAMN06272737_1163</name>
</gene>
<feature type="region of interest" description="Disordered" evidence="1">
    <location>
        <begin position="1"/>
        <end position="46"/>
    </location>
</feature>
<name>A0A238XTC7_9ACTN</name>
<keyword evidence="3" id="KW-1185">Reference proteome</keyword>
<sequence length="46" mass="5139">MGDKSPKHATAKKPSGKSIKEKRLEKKAKTEHTSQMENLTHGAKKH</sequence>
<proteinExistence type="predicted"/>
<dbReference type="RefSeq" id="WP_176445569.1">
    <property type="nucleotide sequence ID" value="NZ_FZNO01000016.1"/>
</dbReference>
<feature type="compositionally biased region" description="Basic and acidic residues" evidence="1">
    <location>
        <begin position="18"/>
        <end position="34"/>
    </location>
</feature>
<dbReference type="Proteomes" id="UP000198403">
    <property type="component" value="Unassembled WGS sequence"/>
</dbReference>
<accession>A0A238XTC7</accession>
<organism evidence="2 3">
    <name type="scientific">Blastococcus mobilis</name>
    <dbReference type="NCBI Taxonomy" id="1938746"/>
    <lineage>
        <taxon>Bacteria</taxon>
        <taxon>Bacillati</taxon>
        <taxon>Actinomycetota</taxon>
        <taxon>Actinomycetes</taxon>
        <taxon>Geodermatophilales</taxon>
        <taxon>Geodermatophilaceae</taxon>
        <taxon>Blastococcus</taxon>
    </lineage>
</organism>
<dbReference type="EMBL" id="FZNO01000016">
    <property type="protein sequence ID" value="SNR62235.1"/>
    <property type="molecule type" value="Genomic_DNA"/>
</dbReference>